<reference evidence="2" key="1">
    <citation type="submission" date="2020-02" db="EMBL/GenBank/DDBJ databases">
        <authorList>
            <person name="Meier V. D."/>
        </authorList>
    </citation>
    <scope>NUCLEOTIDE SEQUENCE</scope>
    <source>
        <strain evidence="2">AVDCRST_MAG18</strain>
    </source>
</reference>
<name>A0A6J4VN02_9BACT</name>
<sequence>MWLKRSALLLACALCLGGLGVAALVLIAVPLGVGGVGFGYRKLLALLFGLEICGCGLLLWRRVRAIG</sequence>
<keyword evidence="1" id="KW-0812">Transmembrane</keyword>
<keyword evidence="1" id="KW-0472">Membrane</keyword>
<feature type="transmembrane region" description="Helical" evidence="1">
    <location>
        <begin position="43"/>
        <end position="60"/>
    </location>
</feature>
<gene>
    <name evidence="2" type="ORF">AVDCRST_MAG18-3499</name>
</gene>
<evidence type="ECO:0000313" key="2">
    <source>
        <dbReference type="EMBL" id="CAA9583616.1"/>
    </source>
</evidence>
<dbReference type="AlphaFoldDB" id="A0A6J4VN02"/>
<accession>A0A6J4VN02</accession>
<organism evidence="2">
    <name type="scientific">uncultured Thermomicrobiales bacterium</name>
    <dbReference type="NCBI Taxonomy" id="1645740"/>
    <lineage>
        <taxon>Bacteria</taxon>
        <taxon>Pseudomonadati</taxon>
        <taxon>Thermomicrobiota</taxon>
        <taxon>Thermomicrobia</taxon>
        <taxon>Thermomicrobiales</taxon>
        <taxon>environmental samples</taxon>
    </lineage>
</organism>
<keyword evidence="1" id="KW-1133">Transmembrane helix</keyword>
<dbReference type="EMBL" id="CADCWN010000272">
    <property type="protein sequence ID" value="CAA9583616.1"/>
    <property type="molecule type" value="Genomic_DNA"/>
</dbReference>
<evidence type="ECO:0000256" key="1">
    <source>
        <dbReference type="SAM" id="Phobius"/>
    </source>
</evidence>
<protein>
    <submittedName>
        <fullName evidence="2">Uncharacterized protein</fullName>
    </submittedName>
</protein>
<proteinExistence type="predicted"/>